<evidence type="ECO:0000313" key="3">
    <source>
        <dbReference type="EMBL" id="TQM84163.1"/>
    </source>
</evidence>
<evidence type="ECO:0000256" key="1">
    <source>
        <dbReference type="SAM" id="Coils"/>
    </source>
</evidence>
<dbReference type="GO" id="GO:0003677">
    <property type="term" value="F:DNA binding"/>
    <property type="evidence" value="ECO:0007669"/>
    <property type="project" value="UniProtKB-KW"/>
</dbReference>
<dbReference type="InterPro" id="IPR036894">
    <property type="entry name" value="YbaB-like_sf"/>
</dbReference>
<organism evidence="3 4">
    <name type="scientific">Saccharothrix saharensis</name>
    <dbReference type="NCBI Taxonomy" id="571190"/>
    <lineage>
        <taxon>Bacteria</taxon>
        <taxon>Bacillati</taxon>
        <taxon>Actinomycetota</taxon>
        <taxon>Actinomycetes</taxon>
        <taxon>Pseudonocardiales</taxon>
        <taxon>Pseudonocardiaceae</taxon>
        <taxon>Saccharothrix</taxon>
    </lineage>
</organism>
<keyword evidence="4" id="KW-1185">Reference proteome</keyword>
<feature type="coiled-coil region" evidence="1">
    <location>
        <begin position="8"/>
        <end position="35"/>
    </location>
</feature>
<keyword evidence="1" id="KW-0175">Coiled coil</keyword>
<protein>
    <submittedName>
        <fullName evidence="3">DNA-binding protein YbaB</fullName>
    </submittedName>
</protein>
<evidence type="ECO:0000313" key="4">
    <source>
        <dbReference type="Proteomes" id="UP000316628"/>
    </source>
</evidence>
<dbReference type="InterPro" id="IPR004401">
    <property type="entry name" value="YbaB/EbfC"/>
</dbReference>
<reference evidence="3 4" key="1">
    <citation type="submission" date="2019-06" db="EMBL/GenBank/DDBJ databases">
        <title>Sequencing the genomes of 1000 actinobacteria strains.</title>
        <authorList>
            <person name="Klenk H.-P."/>
        </authorList>
    </citation>
    <scope>NUCLEOTIDE SEQUENCE [LARGE SCALE GENOMIC DNA]</scope>
    <source>
        <strain evidence="3 4">DSM 45456</strain>
    </source>
</reference>
<dbReference type="AlphaFoldDB" id="A0A543JMX2"/>
<proteinExistence type="predicted"/>
<dbReference type="Gene3D" id="3.30.1310.10">
    <property type="entry name" value="Nucleoid-associated protein YbaB-like domain"/>
    <property type="match status" value="1"/>
</dbReference>
<sequence>MTDPHQYVERFEQQLQEAQRKADAIQGAFRESRAEARSPDGAVVVSVASGGRIESLQLTPKAMDLGHTTLGRTILDTIRRAQVDAARKIEESVRPLLGDGESMRYLREQVEQGIAVIDPGAPPVEPPTAKRPASRDDDDFEGGTFLR</sequence>
<dbReference type="OrthoDB" id="3692582at2"/>
<keyword evidence="3" id="KW-0238">DNA-binding</keyword>
<dbReference type="SUPFAM" id="SSF82607">
    <property type="entry name" value="YbaB-like"/>
    <property type="match status" value="1"/>
</dbReference>
<name>A0A543JMX2_9PSEU</name>
<feature type="region of interest" description="Disordered" evidence="2">
    <location>
        <begin position="114"/>
        <end position="147"/>
    </location>
</feature>
<dbReference type="EMBL" id="VFPP01000001">
    <property type="protein sequence ID" value="TQM84163.1"/>
    <property type="molecule type" value="Genomic_DNA"/>
</dbReference>
<dbReference type="Pfam" id="PF02575">
    <property type="entry name" value="YbaB_DNA_bd"/>
    <property type="match status" value="1"/>
</dbReference>
<dbReference type="Proteomes" id="UP000316628">
    <property type="component" value="Unassembled WGS sequence"/>
</dbReference>
<comment type="caution">
    <text evidence="3">The sequence shown here is derived from an EMBL/GenBank/DDBJ whole genome shotgun (WGS) entry which is preliminary data.</text>
</comment>
<dbReference type="RefSeq" id="WP_141982389.1">
    <property type="nucleotide sequence ID" value="NZ_VFPP01000001.1"/>
</dbReference>
<evidence type="ECO:0000256" key="2">
    <source>
        <dbReference type="SAM" id="MobiDB-lite"/>
    </source>
</evidence>
<accession>A0A543JMX2</accession>
<gene>
    <name evidence="3" type="ORF">FHX81_6603</name>
</gene>